<gene>
    <name evidence="1" type="ORF">EKO23_04520</name>
</gene>
<keyword evidence="2" id="KW-1185">Reference proteome</keyword>
<evidence type="ECO:0000313" key="2">
    <source>
        <dbReference type="Proteomes" id="UP000295198"/>
    </source>
</evidence>
<proteinExistence type="predicted"/>
<dbReference type="OrthoDB" id="9801824at2"/>
<protein>
    <submittedName>
        <fullName evidence="1">Uncharacterized protein</fullName>
    </submittedName>
</protein>
<name>A0A4Q4ZIJ0_9ACTN</name>
<dbReference type="AlphaFoldDB" id="A0A4Q4ZIJ0"/>
<comment type="caution">
    <text evidence="1">The sequence shown here is derived from an EMBL/GenBank/DDBJ whole genome shotgun (WGS) entry which is preliminary data.</text>
</comment>
<dbReference type="EMBL" id="SDKM01000004">
    <property type="protein sequence ID" value="RYP88107.1"/>
    <property type="molecule type" value="Genomic_DNA"/>
</dbReference>
<evidence type="ECO:0000313" key="1">
    <source>
        <dbReference type="EMBL" id="RYP88107.1"/>
    </source>
</evidence>
<organism evidence="1 2">
    <name type="scientific">Nocardioides guangzhouensis</name>
    <dbReference type="NCBI Taxonomy" id="2497878"/>
    <lineage>
        <taxon>Bacteria</taxon>
        <taxon>Bacillati</taxon>
        <taxon>Actinomycetota</taxon>
        <taxon>Actinomycetes</taxon>
        <taxon>Propionibacteriales</taxon>
        <taxon>Nocardioidaceae</taxon>
        <taxon>Nocardioides</taxon>
    </lineage>
</organism>
<dbReference type="RefSeq" id="WP_134714510.1">
    <property type="nucleotide sequence ID" value="NZ_SDKM01000004.1"/>
</dbReference>
<dbReference type="Proteomes" id="UP000295198">
    <property type="component" value="Unassembled WGS sequence"/>
</dbReference>
<accession>A0A4Q4ZIJ0</accession>
<sequence length="216" mass="23822">MDDLEARSPLIVTVDDSPDARLFIELSSHAADLTEAKDALGWVMRAGLDDPLAGVKRHLIGAAVVSYCRCFLHSKVRTPLGDYIDVPEGLSRTHETIRAFRNQTIAHSQSELTVTYPVGVVDAETMELQFVSAVTVASTLPDSIVNDFATLIGAVLDLLDDVLNPVRRRLEQVLRTAGPEALEAAAPRGIEKMAADFRPRSKRARYPMAHTLYWDR</sequence>
<reference evidence="1 2" key="1">
    <citation type="submission" date="2019-01" db="EMBL/GenBank/DDBJ databases">
        <title>Nocardioides guangzhouensis sp. nov., an actinobacterium isolated from soil.</title>
        <authorList>
            <person name="Fu Y."/>
            <person name="Cai Y."/>
            <person name="Lin Z."/>
            <person name="Chen P."/>
        </authorList>
    </citation>
    <scope>NUCLEOTIDE SEQUENCE [LARGE SCALE GENOMIC DNA]</scope>
    <source>
        <strain evidence="1 2">130</strain>
    </source>
</reference>